<dbReference type="PROSITE" id="PS51257">
    <property type="entry name" value="PROKAR_LIPOPROTEIN"/>
    <property type="match status" value="1"/>
</dbReference>
<dbReference type="AlphaFoldDB" id="A0A836ER01"/>
<dbReference type="Proteomes" id="UP000669903">
    <property type="component" value="Unassembled WGS sequence"/>
</dbReference>
<dbReference type="InterPro" id="IPR036291">
    <property type="entry name" value="NAD(P)-bd_dom_sf"/>
</dbReference>
<evidence type="ECO:0000256" key="1">
    <source>
        <dbReference type="ARBA" id="ARBA00004613"/>
    </source>
</evidence>
<feature type="non-terminal residue" evidence="6">
    <location>
        <position position="1"/>
    </location>
</feature>
<evidence type="ECO:0000313" key="7">
    <source>
        <dbReference type="Proteomes" id="UP000669903"/>
    </source>
</evidence>
<gene>
    <name evidence="6" type="primary">Bdh1_1</name>
    <name evidence="6" type="ORF">G6Z76_0014102</name>
</gene>
<dbReference type="InterPro" id="IPR020904">
    <property type="entry name" value="Sc_DH/Rdtase_CS"/>
</dbReference>
<accession>A0A836ER01</accession>
<keyword evidence="4" id="KW-0560">Oxidoreductase</keyword>
<keyword evidence="7" id="KW-1185">Reference proteome</keyword>
<protein>
    <submittedName>
        <fullName evidence="6">BDH protein</fullName>
    </submittedName>
</protein>
<dbReference type="GO" id="GO:0008202">
    <property type="term" value="P:steroid metabolic process"/>
    <property type="evidence" value="ECO:0007669"/>
    <property type="project" value="TreeGrafter"/>
</dbReference>
<evidence type="ECO:0000256" key="3">
    <source>
        <dbReference type="ARBA" id="ARBA00022525"/>
    </source>
</evidence>
<dbReference type="PROSITE" id="PS00061">
    <property type="entry name" value="ADH_SHORT"/>
    <property type="match status" value="1"/>
</dbReference>
<name>A0A836ER01_9HYME</name>
<dbReference type="InterPro" id="IPR003172">
    <property type="entry name" value="ML_dom"/>
</dbReference>
<dbReference type="GO" id="GO:0016491">
    <property type="term" value="F:oxidoreductase activity"/>
    <property type="evidence" value="ECO:0007669"/>
    <property type="project" value="UniProtKB-KW"/>
</dbReference>
<dbReference type="SUPFAM" id="SSF81296">
    <property type="entry name" value="E set domains"/>
    <property type="match status" value="1"/>
</dbReference>
<dbReference type="PRINTS" id="PR00081">
    <property type="entry name" value="GDHRDH"/>
</dbReference>
<reference evidence="6" key="1">
    <citation type="submission" date="2020-03" db="EMBL/GenBank/DDBJ databases">
        <title>Relaxed selection underlies rapid genomic changes in the transitions from sociality to social parasitism in ants.</title>
        <authorList>
            <person name="Bi X."/>
        </authorList>
    </citation>
    <scope>NUCLEOTIDE SEQUENCE</scope>
    <source>
        <strain evidence="6">BGI-DK2014a</strain>
        <tissue evidence="6">Whole body</tissue>
    </source>
</reference>
<dbReference type="Pfam" id="PF02221">
    <property type="entry name" value="E1_DerP2_DerF2"/>
    <property type="match status" value="1"/>
</dbReference>
<dbReference type="GO" id="GO:0005576">
    <property type="term" value="C:extracellular region"/>
    <property type="evidence" value="ECO:0007669"/>
    <property type="project" value="UniProtKB-SubCell"/>
</dbReference>
<evidence type="ECO:0000256" key="4">
    <source>
        <dbReference type="ARBA" id="ARBA00023002"/>
    </source>
</evidence>
<dbReference type="FunFam" id="2.60.40.770:FF:000001">
    <property type="entry name" value="NPC intracellular cholesterol transporter 2"/>
    <property type="match status" value="1"/>
</dbReference>
<sequence length="488" mass="54553">MNLMEKVYGSGWAAWCRKHSIALQIGTTISCNIAYLADTGHMRKAVTLSMILLGGTTLYCFFSRRRKINARDLIVITGCNSGLGYSLAMHCRAKGAMVLAGVREIPTAANSNAIEALKNKGVIVHQVDIADEQSVRDFRHKVKELLEERQLVLRALVNNAGVMVFGEFEWQTQKLAEYQVNVNLLGTMRVTRELMPILRENHSRIIVISSHCANESLPGISIYGATKAALLAWTTSLRVEVRKYGIEVVSFIPGGFVEESNIMKRQRLHFDEMRQHMSEEAKEFYGHYFTQYVEYFTMPYLTESRDSVKLSNLTIYETFDNALLNVYPSAIYSEDANMKAFASVCIILAICVAASLQDTPHARCDNGPPPNSLIVDGCNSTPCGFYRGTNLTAHWNFNANADTEKLTVSVKVTILGVTMPYPYPHPNACESLTNSKCPLSKGDHATYNLLMPISKNYPSFRMTIEFSLNDENNNSQVCFKVEGQVTDP</sequence>
<proteinExistence type="inferred from homology"/>
<evidence type="ECO:0000256" key="2">
    <source>
        <dbReference type="ARBA" id="ARBA00006370"/>
    </source>
</evidence>
<dbReference type="SUPFAM" id="SSF51735">
    <property type="entry name" value="NAD(P)-binding Rossmann-fold domains"/>
    <property type="match status" value="1"/>
</dbReference>
<keyword evidence="3" id="KW-0964">Secreted</keyword>
<dbReference type="EMBL" id="JAANIC010006835">
    <property type="protein sequence ID" value="KAG5328078.1"/>
    <property type="molecule type" value="Genomic_DNA"/>
</dbReference>
<dbReference type="Gene3D" id="3.40.50.720">
    <property type="entry name" value="NAD(P)-binding Rossmann-like Domain"/>
    <property type="match status" value="1"/>
</dbReference>
<organism evidence="6 7">
    <name type="scientific">Acromyrmex charruanus</name>
    <dbReference type="NCBI Taxonomy" id="2715315"/>
    <lineage>
        <taxon>Eukaryota</taxon>
        <taxon>Metazoa</taxon>
        <taxon>Ecdysozoa</taxon>
        <taxon>Arthropoda</taxon>
        <taxon>Hexapoda</taxon>
        <taxon>Insecta</taxon>
        <taxon>Pterygota</taxon>
        <taxon>Neoptera</taxon>
        <taxon>Endopterygota</taxon>
        <taxon>Hymenoptera</taxon>
        <taxon>Apocrita</taxon>
        <taxon>Aculeata</taxon>
        <taxon>Formicoidea</taxon>
        <taxon>Formicidae</taxon>
        <taxon>Myrmicinae</taxon>
        <taxon>Acromyrmex</taxon>
    </lineage>
</organism>
<evidence type="ECO:0000259" key="5">
    <source>
        <dbReference type="SMART" id="SM00737"/>
    </source>
</evidence>
<feature type="domain" description="MD-2-related lipid-recognition" evidence="5">
    <location>
        <begin position="361"/>
        <end position="483"/>
    </location>
</feature>
<comment type="caution">
    <text evidence="6">The sequence shown here is derived from an EMBL/GenBank/DDBJ whole genome shotgun (WGS) entry which is preliminary data.</text>
</comment>
<feature type="non-terminal residue" evidence="6">
    <location>
        <position position="488"/>
    </location>
</feature>
<dbReference type="PANTHER" id="PTHR43313:SF36">
    <property type="entry name" value="D-BETA-HYDROXYBUTYRATE DEHYDROGENASE, MITOCHONDRIAL"/>
    <property type="match status" value="1"/>
</dbReference>
<dbReference type="PANTHER" id="PTHR43313">
    <property type="entry name" value="SHORT-CHAIN DEHYDROGENASE/REDUCTASE FAMILY 9C"/>
    <property type="match status" value="1"/>
</dbReference>
<comment type="subcellular location">
    <subcellularLocation>
        <location evidence="1">Secreted</location>
    </subcellularLocation>
</comment>
<dbReference type="InterPro" id="IPR002347">
    <property type="entry name" value="SDR_fam"/>
</dbReference>
<dbReference type="SMART" id="SM00737">
    <property type="entry name" value="ML"/>
    <property type="match status" value="1"/>
</dbReference>
<evidence type="ECO:0000313" key="6">
    <source>
        <dbReference type="EMBL" id="KAG5328078.1"/>
    </source>
</evidence>
<comment type="similarity">
    <text evidence="2">Belongs to the NPC2 family.</text>
</comment>
<dbReference type="Gene3D" id="2.60.40.770">
    <property type="match status" value="1"/>
</dbReference>
<dbReference type="InterPro" id="IPR014756">
    <property type="entry name" value="Ig_E-set"/>
</dbReference>
<dbReference type="Pfam" id="PF00106">
    <property type="entry name" value="adh_short"/>
    <property type="match status" value="1"/>
</dbReference>